<dbReference type="InParanoid" id="A0A0C3DBH7"/>
<dbReference type="InterPro" id="IPR018803">
    <property type="entry name" value="Ish1/Msc1-like"/>
</dbReference>
<evidence type="ECO:0000313" key="2">
    <source>
        <dbReference type="Proteomes" id="UP000053989"/>
    </source>
</evidence>
<dbReference type="STRING" id="1036808.A0A0C3DBH7"/>
<dbReference type="Pfam" id="PF10281">
    <property type="entry name" value="Ish1"/>
    <property type="match status" value="4"/>
</dbReference>
<keyword evidence="2" id="KW-1185">Reference proteome</keyword>
<evidence type="ECO:0000313" key="1">
    <source>
        <dbReference type="EMBL" id="KIM58070.1"/>
    </source>
</evidence>
<dbReference type="HOGENOM" id="CLU_022672_3_0_1"/>
<accession>A0A0C3DBH7</accession>
<dbReference type="OrthoDB" id="2527403at2759"/>
<name>A0A0C3DBH7_9AGAM</name>
<protein>
    <submittedName>
        <fullName evidence="1">Uncharacterized protein</fullName>
    </submittedName>
</protein>
<proteinExistence type="predicted"/>
<sequence length="283" mass="32467">VANQACTASHSISSIAAQATREVVRAFDDTKDYVYSTWDDSRLRKWLEDSGVVEARKAKTHTELVNLANHYMGKVTDPIWQSWSDSYLHEWLVAHNLISPHELPSRETLIDKMRCYYYSVSDRVWHVWSEPELKAWLVGHGVLKSDAQKKRDELVKLVEDHYLSAADGVWGAWSDSDIHEWLAARGYLDERATVQKKRDELVDLINSKYSDVSEKSALYLVWPDARLRAYLRERGVSEDALPTSRPGLLQETRIRWVQVSTRAEGIFAKLRSLIDHGVATADD</sequence>
<organism evidence="1 2">
    <name type="scientific">Scleroderma citrinum Foug A</name>
    <dbReference type="NCBI Taxonomy" id="1036808"/>
    <lineage>
        <taxon>Eukaryota</taxon>
        <taxon>Fungi</taxon>
        <taxon>Dikarya</taxon>
        <taxon>Basidiomycota</taxon>
        <taxon>Agaricomycotina</taxon>
        <taxon>Agaricomycetes</taxon>
        <taxon>Agaricomycetidae</taxon>
        <taxon>Boletales</taxon>
        <taxon>Sclerodermatineae</taxon>
        <taxon>Sclerodermataceae</taxon>
        <taxon>Scleroderma</taxon>
    </lineage>
</organism>
<dbReference type="AlphaFoldDB" id="A0A0C3DBH7"/>
<reference evidence="2" key="2">
    <citation type="submission" date="2015-01" db="EMBL/GenBank/DDBJ databases">
        <title>Evolutionary Origins and Diversification of the Mycorrhizal Mutualists.</title>
        <authorList>
            <consortium name="DOE Joint Genome Institute"/>
            <consortium name="Mycorrhizal Genomics Consortium"/>
            <person name="Kohler A."/>
            <person name="Kuo A."/>
            <person name="Nagy L.G."/>
            <person name="Floudas D."/>
            <person name="Copeland A."/>
            <person name="Barry K.W."/>
            <person name="Cichocki N."/>
            <person name="Veneault-Fourrey C."/>
            <person name="LaButti K."/>
            <person name="Lindquist E.A."/>
            <person name="Lipzen A."/>
            <person name="Lundell T."/>
            <person name="Morin E."/>
            <person name="Murat C."/>
            <person name="Riley R."/>
            <person name="Ohm R."/>
            <person name="Sun H."/>
            <person name="Tunlid A."/>
            <person name="Henrissat B."/>
            <person name="Grigoriev I.V."/>
            <person name="Hibbett D.S."/>
            <person name="Martin F."/>
        </authorList>
    </citation>
    <scope>NUCLEOTIDE SEQUENCE [LARGE SCALE GENOMIC DNA]</scope>
    <source>
        <strain evidence="2">Foug A</strain>
    </source>
</reference>
<gene>
    <name evidence="1" type="ORF">SCLCIDRAFT_80196</name>
</gene>
<feature type="non-terminal residue" evidence="1">
    <location>
        <position position="283"/>
    </location>
</feature>
<dbReference type="EMBL" id="KN822091">
    <property type="protein sequence ID" value="KIM58070.1"/>
    <property type="molecule type" value="Genomic_DNA"/>
</dbReference>
<feature type="non-terminal residue" evidence="1">
    <location>
        <position position="1"/>
    </location>
</feature>
<dbReference type="Proteomes" id="UP000053989">
    <property type="component" value="Unassembled WGS sequence"/>
</dbReference>
<reference evidence="1 2" key="1">
    <citation type="submission" date="2014-04" db="EMBL/GenBank/DDBJ databases">
        <authorList>
            <consortium name="DOE Joint Genome Institute"/>
            <person name="Kuo A."/>
            <person name="Kohler A."/>
            <person name="Nagy L.G."/>
            <person name="Floudas D."/>
            <person name="Copeland A."/>
            <person name="Barry K.W."/>
            <person name="Cichocki N."/>
            <person name="Veneault-Fourrey C."/>
            <person name="LaButti K."/>
            <person name="Lindquist E.A."/>
            <person name="Lipzen A."/>
            <person name="Lundell T."/>
            <person name="Morin E."/>
            <person name="Murat C."/>
            <person name="Sun H."/>
            <person name="Tunlid A."/>
            <person name="Henrissat B."/>
            <person name="Grigoriev I.V."/>
            <person name="Hibbett D.S."/>
            <person name="Martin F."/>
            <person name="Nordberg H.P."/>
            <person name="Cantor M.N."/>
            <person name="Hua S.X."/>
        </authorList>
    </citation>
    <scope>NUCLEOTIDE SEQUENCE [LARGE SCALE GENOMIC DNA]</scope>
    <source>
        <strain evidence="1 2">Foug A</strain>
    </source>
</reference>